<evidence type="ECO:0000313" key="2">
    <source>
        <dbReference type="EMBL" id="AKT39834.1"/>
    </source>
</evidence>
<accession>A0A0K1EG58</accession>
<proteinExistence type="predicted"/>
<feature type="region of interest" description="Disordered" evidence="1">
    <location>
        <begin position="173"/>
        <end position="198"/>
    </location>
</feature>
<evidence type="ECO:0000313" key="3">
    <source>
        <dbReference type="Proteomes" id="UP000067626"/>
    </source>
</evidence>
<evidence type="ECO:0000256" key="1">
    <source>
        <dbReference type="SAM" id="MobiDB-lite"/>
    </source>
</evidence>
<gene>
    <name evidence="2" type="ORF">CMC5_039850</name>
</gene>
<dbReference type="AlphaFoldDB" id="A0A0K1EG58"/>
<name>A0A0K1EG58_CHOCO</name>
<dbReference type="Proteomes" id="UP000067626">
    <property type="component" value="Chromosome"/>
</dbReference>
<dbReference type="KEGG" id="ccro:CMC5_039850"/>
<dbReference type="OrthoDB" id="5514196at2"/>
<dbReference type="RefSeq" id="WP_050431845.1">
    <property type="nucleotide sequence ID" value="NZ_CP012159.1"/>
</dbReference>
<sequence length="354" mass="35839">MIRGIAATASDGTAAEAAQNALTAGGSAADALIAGFLAAAGARPGVLLAPAIALVAGTGVGARVFDGRAAQPGLGAARPRGFVDAASVPHAARVAAPRTLGMLSLLHGYLGRTRMGELARNGILAATHAGATERAELIKQVGASGGATLQLRAVSRALLAAGGVIAGGTLTEDDLRENLPGSGDALTTELPGDPEGSDPITLVRSPFPAGAEARPAEIIVACDGRGMLAALAYAPARLGVIVAELEIELGHDAVPVRRGVPRTTPGTVLPMATPIAVLQRGRFAAAVGLERLPGIDNRTLTSLTERLTFETGWDASLETRLSELRLQTNARRALAAVRDGQNAKALIQGKITDD</sequence>
<dbReference type="STRING" id="52.CMC5_039850"/>
<organism evidence="2 3">
    <name type="scientific">Chondromyces crocatus</name>
    <dbReference type="NCBI Taxonomy" id="52"/>
    <lineage>
        <taxon>Bacteria</taxon>
        <taxon>Pseudomonadati</taxon>
        <taxon>Myxococcota</taxon>
        <taxon>Polyangia</taxon>
        <taxon>Polyangiales</taxon>
        <taxon>Polyangiaceae</taxon>
        <taxon>Chondromyces</taxon>
    </lineage>
</organism>
<protein>
    <submittedName>
        <fullName evidence="2">Uncharacterized protein</fullName>
    </submittedName>
</protein>
<keyword evidence="3" id="KW-1185">Reference proteome</keyword>
<dbReference type="EMBL" id="CP012159">
    <property type="protein sequence ID" value="AKT39834.1"/>
    <property type="molecule type" value="Genomic_DNA"/>
</dbReference>
<reference evidence="2 3" key="1">
    <citation type="submission" date="2015-07" db="EMBL/GenBank/DDBJ databases">
        <title>Genome analysis of myxobacterium Chondromyces crocatus Cm c5 reveals a high potential for natural compound synthesis and the genetic basis for the loss of fruiting body formation.</title>
        <authorList>
            <person name="Zaburannyi N."/>
            <person name="Bunk B."/>
            <person name="Maier J."/>
            <person name="Overmann J."/>
            <person name="Mueller R."/>
        </authorList>
    </citation>
    <scope>NUCLEOTIDE SEQUENCE [LARGE SCALE GENOMIC DNA]</scope>
    <source>
        <strain evidence="2 3">Cm c5</strain>
    </source>
</reference>